<dbReference type="InterPro" id="IPR030378">
    <property type="entry name" value="G_CP_dom"/>
</dbReference>
<evidence type="ECO:0000256" key="4">
    <source>
        <dbReference type="ARBA" id="ARBA00022730"/>
    </source>
</evidence>
<dbReference type="PANTHER" id="PTHR32120:SF10">
    <property type="entry name" value="SMALL RIBOSOMAL SUBUNIT BIOGENESIS GTPASE RSGA"/>
    <property type="match status" value="1"/>
</dbReference>
<dbReference type="GO" id="GO:0005525">
    <property type="term" value="F:GTP binding"/>
    <property type="evidence" value="ECO:0007669"/>
    <property type="project" value="UniProtKB-UniRule"/>
</dbReference>
<dbReference type="Pfam" id="PF03193">
    <property type="entry name" value="RsgA_GTPase"/>
    <property type="match status" value="1"/>
</dbReference>
<dbReference type="HAMAP" id="MF_01820">
    <property type="entry name" value="GTPase_RsgA"/>
    <property type="match status" value="1"/>
</dbReference>
<comment type="function">
    <text evidence="10">One of several proteins that assist in the late maturation steps of the functional core of the 30S ribosomal subunit. Helps release RbfA from mature subunits. May play a role in the assembly of ribosomal proteins into the subunit. Circularly permuted GTPase that catalyzes slow GTP hydrolysis, GTPase activity is stimulated by the 30S ribosomal subunit.</text>
</comment>
<evidence type="ECO:0000256" key="3">
    <source>
        <dbReference type="ARBA" id="ARBA00022723"/>
    </source>
</evidence>
<comment type="subcellular location">
    <subcellularLocation>
        <location evidence="10">Cytoplasm</location>
    </subcellularLocation>
</comment>
<keyword evidence="5 10" id="KW-0547">Nucleotide-binding</keyword>
<comment type="caution">
    <text evidence="13">The sequence shown here is derived from an EMBL/GenBank/DDBJ whole genome shotgun (WGS) entry which is preliminary data.</text>
</comment>
<evidence type="ECO:0000256" key="5">
    <source>
        <dbReference type="ARBA" id="ARBA00022741"/>
    </source>
</evidence>
<dbReference type="InterPro" id="IPR010914">
    <property type="entry name" value="RsgA_GTPase_dom"/>
</dbReference>
<feature type="binding site" evidence="10">
    <location>
        <begin position="127"/>
        <end position="130"/>
    </location>
    <ligand>
        <name>GTP</name>
        <dbReference type="ChEBI" id="CHEBI:37565"/>
    </ligand>
</feature>
<dbReference type="PANTHER" id="PTHR32120">
    <property type="entry name" value="SMALL RIBOSOMAL SUBUNIT BIOGENESIS GTPASE RSGA"/>
    <property type="match status" value="1"/>
</dbReference>
<evidence type="ECO:0000259" key="12">
    <source>
        <dbReference type="PROSITE" id="PS51721"/>
    </source>
</evidence>
<dbReference type="EC" id="3.6.1.-" evidence="10"/>
<gene>
    <name evidence="10" type="primary">rsgA</name>
    <name evidence="13" type="ORF">NBRC111893_1991</name>
</gene>
<dbReference type="Gene3D" id="1.10.40.50">
    <property type="entry name" value="Probable gtpase engc, domain 3"/>
    <property type="match status" value="1"/>
</dbReference>
<dbReference type="InterPro" id="IPR004881">
    <property type="entry name" value="Ribosome_biogen_GTPase_RsgA"/>
</dbReference>
<dbReference type="SUPFAM" id="SSF52540">
    <property type="entry name" value="P-loop containing nucleoside triphosphate hydrolases"/>
    <property type="match status" value="1"/>
</dbReference>
<dbReference type="NCBIfam" id="TIGR00157">
    <property type="entry name" value="ribosome small subunit-dependent GTPase A"/>
    <property type="match status" value="1"/>
</dbReference>
<evidence type="ECO:0000256" key="6">
    <source>
        <dbReference type="ARBA" id="ARBA00022801"/>
    </source>
</evidence>
<dbReference type="EMBL" id="BEXA01000004">
    <property type="protein sequence ID" value="GAY73845.1"/>
    <property type="molecule type" value="Genomic_DNA"/>
</dbReference>
<evidence type="ECO:0000256" key="10">
    <source>
        <dbReference type="HAMAP-Rule" id="MF_01820"/>
    </source>
</evidence>
<evidence type="ECO:0000256" key="9">
    <source>
        <dbReference type="ARBA" id="ARBA00023134"/>
    </source>
</evidence>
<evidence type="ECO:0000256" key="1">
    <source>
        <dbReference type="ARBA" id="ARBA00022490"/>
    </source>
</evidence>
<evidence type="ECO:0000313" key="13">
    <source>
        <dbReference type="EMBL" id="GAY73845.1"/>
    </source>
</evidence>
<evidence type="ECO:0000256" key="8">
    <source>
        <dbReference type="ARBA" id="ARBA00022884"/>
    </source>
</evidence>
<evidence type="ECO:0000256" key="7">
    <source>
        <dbReference type="ARBA" id="ARBA00022833"/>
    </source>
</evidence>
<keyword evidence="2 10" id="KW-0690">Ribosome biogenesis</keyword>
<dbReference type="CDD" id="cd01854">
    <property type="entry name" value="YjeQ_EngC"/>
    <property type="match status" value="1"/>
</dbReference>
<keyword evidence="7 10" id="KW-0862">Zinc</keyword>
<name>A0A401FN76_9LACO</name>
<feature type="binding site" evidence="10">
    <location>
        <begin position="181"/>
        <end position="189"/>
    </location>
    <ligand>
        <name>GTP</name>
        <dbReference type="ChEBI" id="CHEBI:37565"/>
    </ligand>
</feature>
<dbReference type="RefSeq" id="WP_125008641.1">
    <property type="nucleotide sequence ID" value="NZ_BEXA01000004.1"/>
</dbReference>
<feature type="binding site" evidence="10">
    <location>
        <position position="263"/>
    </location>
    <ligand>
        <name>Zn(2+)</name>
        <dbReference type="ChEBI" id="CHEBI:29105"/>
    </ligand>
</feature>
<keyword evidence="14" id="KW-1185">Reference proteome</keyword>
<dbReference type="PROSITE" id="PS50936">
    <property type="entry name" value="ENGC_GTPASE"/>
    <property type="match status" value="1"/>
</dbReference>
<dbReference type="GO" id="GO:0003924">
    <property type="term" value="F:GTPase activity"/>
    <property type="evidence" value="ECO:0007669"/>
    <property type="project" value="UniProtKB-UniRule"/>
</dbReference>
<evidence type="ECO:0000313" key="14">
    <source>
        <dbReference type="Proteomes" id="UP000286974"/>
    </source>
</evidence>
<keyword evidence="6 10" id="KW-0378">Hydrolase</keyword>
<dbReference type="Proteomes" id="UP000286974">
    <property type="component" value="Unassembled WGS sequence"/>
</dbReference>
<comment type="cofactor">
    <cofactor evidence="10">
        <name>Zn(2+)</name>
        <dbReference type="ChEBI" id="CHEBI:29105"/>
    </cofactor>
    <text evidence="10">Binds 1 zinc ion per subunit.</text>
</comment>
<keyword evidence="9 10" id="KW-0342">GTP-binding</keyword>
<keyword evidence="3 10" id="KW-0479">Metal-binding</keyword>
<evidence type="ECO:0000259" key="11">
    <source>
        <dbReference type="PROSITE" id="PS50936"/>
    </source>
</evidence>
<dbReference type="GO" id="GO:0042274">
    <property type="term" value="P:ribosomal small subunit biogenesis"/>
    <property type="evidence" value="ECO:0007669"/>
    <property type="project" value="UniProtKB-UniRule"/>
</dbReference>
<dbReference type="InterPro" id="IPR027417">
    <property type="entry name" value="P-loop_NTPase"/>
</dbReference>
<dbReference type="PROSITE" id="PS51721">
    <property type="entry name" value="G_CP"/>
    <property type="match status" value="1"/>
</dbReference>
<dbReference type="GO" id="GO:0046872">
    <property type="term" value="F:metal ion binding"/>
    <property type="evidence" value="ECO:0007669"/>
    <property type="project" value="UniProtKB-KW"/>
</dbReference>
<feature type="domain" description="EngC GTPase" evidence="11">
    <location>
        <begin position="88"/>
        <end position="237"/>
    </location>
</feature>
<keyword evidence="4 10" id="KW-0699">rRNA-binding</keyword>
<feature type="domain" description="CP-type G" evidence="12">
    <location>
        <begin position="82"/>
        <end position="239"/>
    </location>
</feature>
<comment type="similarity">
    <text evidence="10">Belongs to the TRAFAC class YlqF/YawG GTPase family. RsgA subfamily.</text>
</comment>
<keyword evidence="8 10" id="KW-0694">RNA-binding</keyword>
<proteinExistence type="inferred from homology"/>
<keyword evidence="1 10" id="KW-0963">Cytoplasm</keyword>
<dbReference type="GO" id="GO:0019843">
    <property type="term" value="F:rRNA binding"/>
    <property type="evidence" value="ECO:0007669"/>
    <property type="project" value="UniProtKB-KW"/>
</dbReference>
<protein>
    <recommendedName>
        <fullName evidence="10">Small ribosomal subunit biogenesis GTPase RsgA</fullName>
        <ecNumber evidence="10">3.6.1.-</ecNumber>
    </recommendedName>
</protein>
<organism evidence="13 14">
    <name type="scientific">Lentilactobacillus kosonis</name>
    <dbReference type="NCBI Taxonomy" id="2810561"/>
    <lineage>
        <taxon>Bacteria</taxon>
        <taxon>Bacillati</taxon>
        <taxon>Bacillota</taxon>
        <taxon>Bacilli</taxon>
        <taxon>Lactobacillales</taxon>
        <taxon>Lactobacillaceae</taxon>
        <taxon>Lentilactobacillus</taxon>
    </lineage>
</organism>
<dbReference type="GO" id="GO:0005737">
    <property type="term" value="C:cytoplasm"/>
    <property type="evidence" value="ECO:0007669"/>
    <property type="project" value="UniProtKB-SubCell"/>
</dbReference>
<feature type="binding site" evidence="10">
    <location>
        <position position="270"/>
    </location>
    <ligand>
        <name>Zn(2+)</name>
        <dbReference type="ChEBI" id="CHEBI:29105"/>
    </ligand>
</feature>
<dbReference type="Gene3D" id="3.40.50.300">
    <property type="entry name" value="P-loop containing nucleotide triphosphate hydrolases"/>
    <property type="match status" value="1"/>
</dbReference>
<accession>A0A401FN76</accession>
<evidence type="ECO:0000256" key="2">
    <source>
        <dbReference type="ARBA" id="ARBA00022517"/>
    </source>
</evidence>
<sequence length="340" mass="37730">MRLKNNENKYQVSLQAQDNYKAIDNQNNELMAKLTGQLINEGKRPVVGDEVIGELQNDFVLITDILPRHSVLRRQSNGSKDREQVMAANLDYVFITMSVNQDFNLARLDRYTTLVWDSGANPVIVLTKTDLISNTQLENYQSQIEVNAYGIPIIATSMNEISSLTKFDEYLVRGVNVAFVGSSGVGKSTLINKLMNQNVEKTNKIREDDGKGRHTTTSSKMHLLGSGARLIDTPGIRTVGIVGVSQSATEQTFADIVELATQCKFNDCQHEAEPGCAVKAAVESGRLSAERLASYQKLQHEMQYSGLSSRQIEQAKTDRMFKSVGGMKGFKNQVKNSVKK</sequence>
<dbReference type="OrthoDB" id="9809485at2"/>
<reference evidence="13 14" key="1">
    <citation type="submission" date="2017-11" db="EMBL/GenBank/DDBJ databases">
        <title>Draft Genome Sequence of Lactobacillus curieae NBRC 111893 isolated from Koso, a Japanese sugar-Vegetable Fermented Beverage.</title>
        <authorList>
            <person name="Chiou T.Y."/>
            <person name="Oshima K."/>
            <person name="Suda W."/>
            <person name="Hattori M."/>
            <person name="Takahashi T."/>
        </authorList>
    </citation>
    <scope>NUCLEOTIDE SEQUENCE [LARGE SCALE GENOMIC DNA]</scope>
    <source>
        <strain evidence="13 14">NBRC111893</strain>
    </source>
</reference>
<feature type="binding site" evidence="10">
    <location>
        <position position="268"/>
    </location>
    <ligand>
        <name>Zn(2+)</name>
        <dbReference type="ChEBI" id="CHEBI:29105"/>
    </ligand>
</feature>
<dbReference type="AlphaFoldDB" id="A0A401FN76"/>
<feature type="binding site" evidence="10">
    <location>
        <position position="276"/>
    </location>
    <ligand>
        <name>Zn(2+)</name>
        <dbReference type="ChEBI" id="CHEBI:29105"/>
    </ligand>
</feature>
<comment type="subunit">
    <text evidence="10">Monomer. Associates with 30S ribosomal subunit, binds 16S rRNA.</text>
</comment>